<proteinExistence type="predicted"/>
<dbReference type="InterPro" id="IPR050695">
    <property type="entry name" value="N-acetylmuramoyl_amidase_3"/>
</dbReference>
<dbReference type="SUPFAM" id="SSF53187">
    <property type="entry name" value="Zn-dependent exopeptidases"/>
    <property type="match status" value="1"/>
</dbReference>
<gene>
    <name evidence="6" type="ORF">BST83_07790</name>
</gene>
<evidence type="ECO:0000313" key="6">
    <source>
        <dbReference type="EMBL" id="PQB07059.1"/>
    </source>
</evidence>
<sequence>MDVFLQIHKFIIKLKKLFNILIIATFLVASSTFIFAQKSYTIVLDAGHGGKDPGNLGNGFKEKDIALKVARIIGEDLEKHAYIKVLYTRDEDVFIDLWKRGDIANTAKADLFVSIHCDSHTSSAYGAGTFVLGLRGNKKNLEIAKRENAVILLEDNYKEKYVGFDSNSAESVIGLSLLQEENLDKSLEIASIIQNNFANKLKRLDRKVKQDNFQVLRETIMPSVLIELGFLTNRSEGAFLDSNSGQKQMANAIVQAIESYVDHLKLNTVKASSRSKVTAKEVKSDFVTNTDIEFKVQIASGRNLISTESHNFKGLKEVQRVEVGLYYKYYFGNTAQYKEVVESLKTAKQKGFVSAFIVAFKNGEKISISEANKME</sequence>
<evidence type="ECO:0000256" key="4">
    <source>
        <dbReference type="SAM" id="Phobius"/>
    </source>
</evidence>
<keyword evidence="3" id="KW-0378">Hydrolase</keyword>
<evidence type="ECO:0000259" key="5">
    <source>
        <dbReference type="SMART" id="SM00646"/>
    </source>
</evidence>
<dbReference type="InterPro" id="IPR002508">
    <property type="entry name" value="MurNAc-LAA_cat"/>
</dbReference>
<comment type="catalytic activity">
    <reaction evidence="1">
        <text>Hydrolyzes the link between N-acetylmuramoyl residues and L-amino acid residues in certain cell-wall glycopeptides.</text>
        <dbReference type="EC" id="3.5.1.28"/>
    </reaction>
</comment>
<dbReference type="FunFam" id="3.40.630.40:FF:000005">
    <property type="entry name" value="N-acetylmuramoyl-L-alanine amidase (AmiA)"/>
    <property type="match status" value="1"/>
</dbReference>
<dbReference type="GO" id="GO:0008745">
    <property type="term" value="F:N-acetylmuramoyl-L-alanine amidase activity"/>
    <property type="evidence" value="ECO:0007669"/>
    <property type="project" value="UniProtKB-EC"/>
</dbReference>
<dbReference type="Gene3D" id="3.40.630.40">
    <property type="entry name" value="Zn-dependent exopeptidases"/>
    <property type="match status" value="1"/>
</dbReference>
<evidence type="ECO:0000256" key="2">
    <source>
        <dbReference type="ARBA" id="ARBA00011901"/>
    </source>
</evidence>
<accession>A0A2S7KWP0</accession>
<evidence type="ECO:0000256" key="1">
    <source>
        <dbReference type="ARBA" id="ARBA00001561"/>
    </source>
</evidence>
<dbReference type="CDD" id="cd02696">
    <property type="entry name" value="MurNAc-LAA"/>
    <property type="match status" value="1"/>
</dbReference>
<dbReference type="GO" id="GO:0009253">
    <property type="term" value="P:peptidoglycan catabolic process"/>
    <property type="evidence" value="ECO:0007669"/>
    <property type="project" value="InterPro"/>
</dbReference>
<dbReference type="PANTHER" id="PTHR30404">
    <property type="entry name" value="N-ACETYLMURAMOYL-L-ALANINE AMIDASE"/>
    <property type="match status" value="1"/>
</dbReference>
<dbReference type="Proteomes" id="UP000239522">
    <property type="component" value="Unassembled WGS sequence"/>
</dbReference>
<protein>
    <recommendedName>
        <fullName evidence="2">N-acetylmuramoyl-L-alanine amidase</fullName>
        <ecNumber evidence="2">3.5.1.28</ecNumber>
    </recommendedName>
</protein>
<dbReference type="SMART" id="SM00646">
    <property type="entry name" value="Ami_3"/>
    <property type="match status" value="1"/>
</dbReference>
<dbReference type="Pfam" id="PF01520">
    <property type="entry name" value="Amidase_3"/>
    <property type="match status" value="1"/>
</dbReference>
<dbReference type="EMBL" id="MQUA01000013">
    <property type="protein sequence ID" value="PQB07059.1"/>
    <property type="molecule type" value="Genomic_DNA"/>
</dbReference>
<name>A0A2S7KWP0_9FLAO</name>
<keyword evidence="4" id="KW-1133">Transmembrane helix</keyword>
<organism evidence="6 7">
    <name type="scientific">Polaribacter filamentus</name>
    <dbReference type="NCBI Taxonomy" id="53483"/>
    <lineage>
        <taxon>Bacteria</taxon>
        <taxon>Pseudomonadati</taxon>
        <taxon>Bacteroidota</taxon>
        <taxon>Flavobacteriia</taxon>
        <taxon>Flavobacteriales</taxon>
        <taxon>Flavobacteriaceae</taxon>
    </lineage>
</organism>
<keyword evidence="7" id="KW-1185">Reference proteome</keyword>
<feature type="transmembrane region" description="Helical" evidence="4">
    <location>
        <begin position="17"/>
        <end position="36"/>
    </location>
</feature>
<dbReference type="GO" id="GO:0030288">
    <property type="term" value="C:outer membrane-bounded periplasmic space"/>
    <property type="evidence" value="ECO:0007669"/>
    <property type="project" value="TreeGrafter"/>
</dbReference>
<feature type="domain" description="MurNAc-LAA" evidence="5">
    <location>
        <begin position="101"/>
        <end position="258"/>
    </location>
</feature>
<dbReference type="EC" id="3.5.1.28" evidence="2"/>
<keyword evidence="4" id="KW-0812">Transmembrane</keyword>
<dbReference type="PANTHER" id="PTHR30404:SF0">
    <property type="entry name" value="N-ACETYLMURAMOYL-L-ALANINE AMIDASE AMIC"/>
    <property type="match status" value="1"/>
</dbReference>
<reference evidence="6 7" key="1">
    <citation type="submission" date="2016-11" db="EMBL/GenBank/DDBJ databases">
        <title>Trade-off between light-utilization and light-protection in marine flavobacteria.</title>
        <authorList>
            <person name="Kumagai Y."/>
        </authorList>
    </citation>
    <scope>NUCLEOTIDE SEQUENCE [LARGE SCALE GENOMIC DNA]</scope>
    <source>
        <strain evidence="6 7">ATCC 700397</strain>
    </source>
</reference>
<dbReference type="AlphaFoldDB" id="A0A2S7KWP0"/>
<evidence type="ECO:0000256" key="3">
    <source>
        <dbReference type="ARBA" id="ARBA00022801"/>
    </source>
</evidence>
<comment type="caution">
    <text evidence="6">The sequence shown here is derived from an EMBL/GenBank/DDBJ whole genome shotgun (WGS) entry which is preliminary data.</text>
</comment>
<evidence type="ECO:0000313" key="7">
    <source>
        <dbReference type="Proteomes" id="UP000239522"/>
    </source>
</evidence>
<keyword evidence="4" id="KW-0472">Membrane</keyword>